<dbReference type="AlphaFoldDB" id="A0A5C0VIH2"/>
<evidence type="ECO:0000313" key="2">
    <source>
        <dbReference type="EMBL" id="QEK51000.1"/>
    </source>
</evidence>
<dbReference type="SUPFAM" id="SSF111331">
    <property type="entry name" value="NAD kinase/diacylglycerol kinase-like"/>
    <property type="match status" value="1"/>
</dbReference>
<gene>
    <name evidence="2" type="ORF">FYC62_04410</name>
</gene>
<keyword evidence="2" id="KW-0808">Transferase</keyword>
<dbReference type="InterPro" id="IPR045540">
    <property type="entry name" value="YegS/DAGK_C"/>
</dbReference>
<dbReference type="InterPro" id="IPR004363">
    <property type="entry name" value="Methylgl_synth"/>
</dbReference>
<protein>
    <submittedName>
        <fullName evidence="2">Diacylglycerol kinase</fullName>
    </submittedName>
</protein>
<dbReference type="PANTHER" id="PTHR30492:SF0">
    <property type="entry name" value="METHYLGLYOXAL SYNTHASE"/>
    <property type="match status" value="1"/>
</dbReference>
<feature type="domain" description="DAGKc" evidence="1">
    <location>
        <begin position="1"/>
        <end position="128"/>
    </location>
</feature>
<dbReference type="GO" id="GO:0016301">
    <property type="term" value="F:kinase activity"/>
    <property type="evidence" value="ECO:0007669"/>
    <property type="project" value="UniProtKB-KW"/>
</dbReference>
<name>A0A5C0VIH2_9SPHI</name>
<dbReference type="Proteomes" id="UP000323653">
    <property type="component" value="Chromosome"/>
</dbReference>
<dbReference type="Pfam" id="PF00781">
    <property type="entry name" value="DAGK_cat"/>
    <property type="match status" value="1"/>
</dbReference>
<accession>A0A5C0VIH2</accession>
<organism evidence="2 3">
    <name type="scientific">Pedobacter aquae</name>
    <dbReference type="NCBI Taxonomy" id="2605747"/>
    <lineage>
        <taxon>Bacteria</taxon>
        <taxon>Pseudomonadati</taxon>
        <taxon>Bacteroidota</taxon>
        <taxon>Sphingobacteriia</taxon>
        <taxon>Sphingobacteriales</taxon>
        <taxon>Sphingobacteriaceae</taxon>
        <taxon>Pedobacter</taxon>
    </lineage>
</organism>
<dbReference type="Gene3D" id="2.60.200.40">
    <property type="match status" value="1"/>
</dbReference>
<keyword evidence="2" id="KW-0418">Kinase</keyword>
<dbReference type="KEGG" id="pej:FYC62_04410"/>
<reference evidence="2 3" key="1">
    <citation type="submission" date="2019-08" db="EMBL/GenBank/DDBJ databases">
        <title>Pedobacter sp. nov., isolated from Han river, South Korea.</title>
        <authorList>
            <person name="Lee D.-H."/>
            <person name="Kim Y.-S."/>
            <person name="Hwang E.-M."/>
            <person name="Le Tran T.C."/>
            <person name="Cha C.-J."/>
        </authorList>
    </citation>
    <scope>NUCLEOTIDE SEQUENCE [LARGE SCALE GENOMIC DNA]</scope>
    <source>
        <strain evidence="2 3">CJ43</strain>
    </source>
</reference>
<dbReference type="GO" id="GO:0008929">
    <property type="term" value="F:methylglyoxal synthase activity"/>
    <property type="evidence" value="ECO:0007669"/>
    <property type="project" value="InterPro"/>
</dbReference>
<evidence type="ECO:0000313" key="3">
    <source>
        <dbReference type="Proteomes" id="UP000323653"/>
    </source>
</evidence>
<sequence>MQNILFIINHKAGDDKPTNLKDIIVDLSKQLNYKFHIYYLGDNPEQGIKSAIQQYEPAIVAAAGGDGTVNLVASIIKNTPIKLLIIPNGSANGMAKEFNMPAAADECIKLLQTGKTVTIDLLSINQNVSAHLADVGLNARIVKRFQLDRKRGLITYAKHLFNEIFFIKSRNFLIETEEKTRKVKAVSLTFANATRYGTGAVINPEGKLNDGLFEICIIKPFAKIHLFSIAIKMFRNRLNYSAYFETISCKKAIIRSKRRTLLQIDGEVIGRTKEINLICLPAALQVIIPANLNYPTLID</sequence>
<dbReference type="InterPro" id="IPR001206">
    <property type="entry name" value="Diacylglycerol_kinase_cat_dom"/>
</dbReference>
<dbReference type="SMART" id="SM00046">
    <property type="entry name" value="DAGKc"/>
    <property type="match status" value="1"/>
</dbReference>
<dbReference type="Gene3D" id="3.40.50.10330">
    <property type="entry name" value="Probable inorganic polyphosphate/atp-NAD kinase, domain 1"/>
    <property type="match status" value="1"/>
</dbReference>
<dbReference type="GO" id="GO:0019242">
    <property type="term" value="P:methylglyoxal biosynthetic process"/>
    <property type="evidence" value="ECO:0007669"/>
    <property type="project" value="InterPro"/>
</dbReference>
<dbReference type="GO" id="GO:0005829">
    <property type="term" value="C:cytosol"/>
    <property type="evidence" value="ECO:0007669"/>
    <property type="project" value="TreeGrafter"/>
</dbReference>
<dbReference type="InterPro" id="IPR016064">
    <property type="entry name" value="NAD/diacylglycerol_kinase_sf"/>
</dbReference>
<dbReference type="PANTHER" id="PTHR30492">
    <property type="entry name" value="METHYLGLYOXAL SYNTHASE"/>
    <property type="match status" value="1"/>
</dbReference>
<keyword evidence="3" id="KW-1185">Reference proteome</keyword>
<dbReference type="RefSeq" id="WP_039453142.1">
    <property type="nucleotide sequence ID" value="NZ_CP043329.1"/>
</dbReference>
<evidence type="ECO:0000259" key="1">
    <source>
        <dbReference type="PROSITE" id="PS50146"/>
    </source>
</evidence>
<dbReference type="PROSITE" id="PS50146">
    <property type="entry name" value="DAGK"/>
    <property type="match status" value="1"/>
</dbReference>
<dbReference type="Pfam" id="PF19279">
    <property type="entry name" value="YegS_C"/>
    <property type="match status" value="1"/>
</dbReference>
<proteinExistence type="predicted"/>
<dbReference type="EMBL" id="CP043329">
    <property type="protein sequence ID" value="QEK51000.1"/>
    <property type="molecule type" value="Genomic_DNA"/>
</dbReference>
<dbReference type="InterPro" id="IPR017438">
    <property type="entry name" value="ATP-NAD_kinase_N"/>
</dbReference>